<evidence type="ECO:0000313" key="3">
    <source>
        <dbReference type="Proteomes" id="UP001165740"/>
    </source>
</evidence>
<gene>
    <name evidence="4 5 6 7" type="primary">LOC106059181</name>
</gene>
<evidence type="ECO:0000313" key="7">
    <source>
        <dbReference type="RefSeq" id="XP_055869118.1"/>
    </source>
</evidence>
<name>A0A9W2Z224_BIOGL</name>
<organism evidence="3 5">
    <name type="scientific">Biomphalaria glabrata</name>
    <name type="common">Bloodfluke planorb</name>
    <name type="synonym">Freshwater snail</name>
    <dbReference type="NCBI Taxonomy" id="6526"/>
    <lineage>
        <taxon>Eukaryota</taxon>
        <taxon>Metazoa</taxon>
        <taxon>Spiralia</taxon>
        <taxon>Lophotrochozoa</taxon>
        <taxon>Mollusca</taxon>
        <taxon>Gastropoda</taxon>
        <taxon>Heterobranchia</taxon>
        <taxon>Euthyneura</taxon>
        <taxon>Panpulmonata</taxon>
        <taxon>Hygrophila</taxon>
        <taxon>Lymnaeoidea</taxon>
        <taxon>Planorbidae</taxon>
        <taxon>Biomphalaria</taxon>
    </lineage>
</organism>
<dbReference type="Gene3D" id="3.40.50.1820">
    <property type="entry name" value="alpha/beta hydrolase"/>
    <property type="match status" value="1"/>
</dbReference>
<dbReference type="PANTHER" id="PTHR48081:SF8">
    <property type="entry name" value="ALPHA_BETA HYDROLASE FOLD-3 DOMAIN-CONTAINING PROTEIN-RELATED"/>
    <property type="match status" value="1"/>
</dbReference>
<dbReference type="InterPro" id="IPR029058">
    <property type="entry name" value="AB_hydrolase_fold"/>
</dbReference>
<proteinExistence type="predicted"/>
<dbReference type="GO" id="GO:0016787">
    <property type="term" value="F:hydrolase activity"/>
    <property type="evidence" value="ECO:0007669"/>
    <property type="project" value="UniProtKB-KW"/>
</dbReference>
<dbReference type="InterPro" id="IPR013094">
    <property type="entry name" value="AB_hydrolase_3"/>
</dbReference>
<evidence type="ECO:0000313" key="6">
    <source>
        <dbReference type="RefSeq" id="XP_055869117.1"/>
    </source>
</evidence>
<dbReference type="AlphaFoldDB" id="A0A9W2Z224"/>
<dbReference type="RefSeq" id="XP_055869117.1">
    <property type="nucleotide sequence ID" value="XM_056013142.1"/>
</dbReference>
<dbReference type="RefSeq" id="XP_055869118.1">
    <property type="nucleotide sequence ID" value="XM_056013143.1"/>
</dbReference>
<accession>A0A9W2Z224</accession>
<dbReference type="GeneID" id="106059181"/>
<evidence type="ECO:0000313" key="4">
    <source>
        <dbReference type="RefSeq" id="XP_055869115.1"/>
    </source>
</evidence>
<sequence length="415" mass="45776">MWKKVLVAILAVLVVGVAILGYSSLPSGVHDPCRAHIVVGVLNFFSFWVKVKESLGYGHFLNNIRLYQKKIVLDGELPSARYGDVQVKRTAIAKVPVIVYRPVNAPVVSPAMIYFHGGGYSLLTADDYDMLTYVYAKTTNMVVISVNYRRAPQFPFPVPVQDCLEVTRNLLKHGSKLGVDVSKVGVAGDGTGGSLAASVALTLTREASDLPSLKFQLLSHPSLQAFDFSLPSYIDHNNTMPLLTTRTMAAFISLYIGLNESDTYYFSSIISENRHISPQMRASKFAQYVRVDLLPKMFQTPKTTPPPAASTFDSHIFSKIKSIVTNPLFSPLMSSNLTGLPPAFIHASEFDLLRDDALLYSKRLQDAGVRVKIHFGHGGFHGDTLTMLLGKYLWVQSGKMAFTSSCDFIKTIIKN</sequence>
<evidence type="ECO:0000259" key="2">
    <source>
        <dbReference type="Pfam" id="PF07859"/>
    </source>
</evidence>
<keyword evidence="1" id="KW-0378">Hydrolase</keyword>
<feature type="domain" description="Alpha/beta hydrolase fold-3" evidence="2">
    <location>
        <begin position="112"/>
        <end position="271"/>
    </location>
</feature>
<dbReference type="OMA" id="PSHMFSK"/>
<dbReference type="SUPFAM" id="SSF53474">
    <property type="entry name" value="alpha/beta-Hydrolases"/>
    <property type="match status" value="1"/>
</dbReference>
<dbReference type="Proteomes" id="UP001165740">
    <property type="component" value="Chromosome 15"/>
</dbReference>
<evidence type="ECO:0000313" key="5">
    <source>
        <dbReference type="RefSeq" id="XP_055869116.1"/>
    </source>
</evidence>
<reference evidence="4 5" key="1">
    <citation type="submission" date="2025-04" db="UniProtKB">
        <authorList>
            <consortium name="RefSeq"/>
        </authorList>
    </citation>
    <scope>IDENTIFICATION</scope>
</reference>
<keyword evidence="3" id="KW-1185">Reference proteome</keyword>
<evidence type="ECO:0000256" key="1">
    <source>
        <dbReference type="ARBA" id="ARBA00022801"/>
    </source>
</evidence>
<dbReference type="RefSeq" id="XP_055869115.1">
    <property type="nucleotide sequence ID" value="XM_056013140.1"/>
</dbReference>
<dbReference type="Pfam" id="PF07859">
    <property type="entry name" value="Abhydrolase_3"/>
    <property type="match status" value="2"/>
</dbReference>
<dbReference type="OrthoDB" id="408631at2759"/>
<protein>
    <submittedName>
        <fullName evidence="4 5">Arylacetamide deacetylase-like</fullName>
    </submittedName>
</protein>
<dbReference type="InterPro" id="IPR050300">
    <property type="entry name" value="GDXG_lipolytic_enzyme"/>
</dbReference>
<feature type="domain" description="Alpha/beta hydrolase fold-3" evidence="2">
    <location>
        <begin position="319"/>
        <end position="382"/>
    </location>
</feature>
<dbReference type="PANTHER" id="PTHR48081">
    <property type="entry name" value="AB HYDROLASE SUPERFAMILY PROTEIN C4A8.06C"/>
    <property type="match status" value="1"/>
</dbReference>
<dbReference type="RefSeq" id="XP_055869116.1">
    <property type="nucleotide sequence ID" value="XM_056013141.1"/>
</dbReference>